<proteinExistence type="predicted"/>
<dbReference type="InterPro" id="IPR005074">
    <property type="entry name" value="Peptidase_C39"/>
</dbReference>
<dbReference type="GO" id="GO:0005524">
    <property type="term" value="F:ATP binding"/>
    <property type="evidence" value="ECO:0007669"/>
    <property type="project" value="InterPro"/>
</dbReference>
<dbReference type="Pfam" id="PF03412">
    <property type="entry name" value="Peptidase_C39"/>
    <property type="match status" value="1"/>
</dbReference>
<dbReference type="PANTHER" id="PTHR40524">
    <property type="entry name" value="PEPTIDASE_C39_2 DOMAIN-CONTAINING PROTEIN"/>
    <property type="match status" value="1"/>
</dbReference>
<dbReference type="GO" id="GO:0008233">
    <property type="term" value="F:peptidase activity"/>
    <property type="evidence" value="ECO:0007669"/>
    <property type="project" value="InterPro"/>
</dbReference>
<dbReference type="Gene3D" id="3.90.70.10">
    <property type="entry name" value="Cysteine proteinases"/>
    <property type="match status" value="1"/>
</dbReference>
<gene>
    <name evidence="2" type="ORF">THII_1274</name>
</gene>
<dbReference type="AlphaFoldDB" id="A0A090BUR6"/>
<protein>
    <recommendedName>
        <fullName evidence="1">Peptidase C39 domain-containing protein</fullName>
    </recommendedName>
</protein>
<dbReference type="STRING" id="40754.THII_1274"/>
<reference evidence="2 3" key="1">
    <citation type="journal article" date="2014" name="ISME J.">
        <title>Ecophysiology of Thioploca ingrica as revealed by the complete genome sequence supplemented with proteomic evidence.</title>
        <authorList>
            <person name="Kojima H."/>
            <person name="Ogura Y."/>
            <person name="Yamamoto N."/>
            <person name="Togashi T."/>
            <person name="Mori H."/>
            <person name="Watanabe T."/>
            <person name="Nemoto F."/>
            <person name="Kurokawa K."/>
            <person name="Hayashi T."/>
            <person name="Fukui M."/>
        </authorList>
    </citation>
    <scope>NUCLEOTIDE SEQUENCE [LARGE SCALE GENOMIC DNA]</scope>
</reference>
<feature type="domain" description="Peptidase C39" evidence="1">
    <location>
        <begin position="74"/>
        <end position="185"/>
    </location>
</feature>
<evidence type="ECO:0000259" key="1">
    <source>
        <dbReference type="Pfam" id="PF03412"/>
    </source>
</evidence>
<dbReference type="KEGG" id="tig:THII_1274"/>
<dbReference type="EMBL" id="AP014633">
    <property type="protein sequence ID" value="BAP55571.1"/>
    <property type="molecule type" value="Genomic_DNA"/>
</dbReference>
<dbReference type="OrthoDB" id="1861022at2"/>
<keyword evidence="3" id="KW-1185">Reference proteome</keyword>
<organism evidence="2 3">
    <name type="scientific">Thioploca ingrica</name>
    <dbReference type="NCBI Taxonomy" id="40754"/>
    <lineage>
        <taxon>Bacteria</taxon>
        <taxon>Pseudomonadati</taxon>
        <taxon>Pseudomonadota</taxon>
        <taxon>Gammaproteobacteria</taxon>
        <taxon>Thiotrichales</taxon>
        <taxon>Thiotrichaceae</taxon>
        <taxon>Thioploca</taxon>
    </lineage>
</organism>
<evidence type="ECO:0000313" key="3">
    <source>
        <dbReference type="Proteomes" id="UP000031623"/>
    </source>
</evidence>
<dbReference type="GO" id="GO:0006508">
    <property type="term" value="P:proteolysis"/>
    <property type="evidence" value="ECO:0007669"/>
    <property type="project" value="InterPro"/>
</dbReference>
<evidence type="ECO:0000313" key="2">
    <source>
        <dbReference type="EMBL" id="BAP55571.1"/>
    </source>
</evidence>
<dbReference type="HOGENOM" id="CLU_1325854_0_0_6"/>
<dbReference type="Proteomes" id="UP000031623">
    <property type="component" value="Chromosome"/>
</dbReference>
<dbReference type="PANTHER" id="PTHR40524:SF1">
    <property type="entry name" value="PEPTIDASE C39-LIKE DOMAIN-CONTAINING PROTEIN"/>
    <property type="match status" value="1"/>
</dbReference>
<dbReference type="GO" id="GO:0016020">
    <property type="term" value="C:membrane"/>
    <property type="evidence" value="ECO:0007669"/>
    <property type="project" value="InterPro"/>
</dbReference>
<sequence>MKKISLLIGFVIIIFSISLITNEPKNSTPLAPPTKTIAKFAFHLPIIPIYLQNDPRWKNELIGGSQQTLGAVGCTVCCVSMALAHYGIDLPPPQLNELLKANNGYTSQGWLKWQTISQLTHSQINFTISAQPKTAVIDAALQLGQPVIAKILLYGIFPHWVLIVGKNGPDYLIKDPLGDGKSLTKFSHQNRIYAIRVVENSNSLHKP</sequence>
<name>A0A090BUR6_9GAMM</name>
<accession>A0A090BUR6</accession>